<dbReference type="AlphaFoldDB" id="A0A3B1CCA4"/>
<sequence length="85" mass="10097">MERVLIMKTMTCKQLGGACDKEFHAVNFEEMAEMSKKHGMEMFEKGDEEHINAMKKMMEFMNDPEAMKKWMENRLKEFDALPEDK</sequence>
<name>A0A3B1CCA4_9ZZZZ</name>
<organism evidence="1">
    <name type="scientific">hydrothermal vent metagenome</name>
    <dbReference type="NCBI Taxonomy" id="652676"/>
    <lineage>
        <taxon>unclassified sequences</taxon>
        <taxon>metagenomes</taxon>
        <taxon>ecological metagenomes</taxon>
    </lineage>
</organism>
<protein>
    <recommendedName>
        <fullName evidence="2">DUF1059 domain-containing protein</fullName>
    </recommendedName>
</protein>
<proteinExistence type="predicted"/>
<evidence type="ECO:0008006" key="2">
    <source>
        <dbReference type="Google" id="ProtNLM"/>
    </source>
</evidence>
<accession>A0A3B1CCA4</accession>
<evidence type="ECO:0000313" key="1">
    <source>
        <dbReference type="EMBL" id="VAX16295.1"/>
    </source>
</evidence>
<reference evidence="1" key="1">
    <citation type="submission" date="2018-06" db="EMBL/GenBank/DDBJ databases">
        <authorList>
            <person name="Zhirakovskaya E."/>
        </authorList>
    </citation>
    <scope>NUCLEOTIDE SEQUENCE</scope>
</reference>
<gene>
    <name evidence="1" type="ORF">MNBD_NITROSPINAE02-1590</name>
</gene>
<dbReference type="EMBL" id="UOGE01000005">
    <property type="protein sequence ID" value="VAX16295.1"/>
    <property type="molecule type" value="Genomic_DNA"/>
</dbReference>